<protein>
    <recommendedName>
        <fullName evidence="4">Dihydrolipoamide acetyltransferase component of pyruvate dehydrogenase complex</fullName>
        <ecNumber evidence="4">2.3.1.-</ecNumber>
    </recommendedName>
</protein>
<dbReference type="STRING" id="296587.C1FH79"/>
<keyword evidence="7" id="KW-0670">Pyruvate</keyword>
<dbReference type="SUPFAM" id="SSF47005">
    <property type="entry name" value="Peripheral subunit-binding domain of 2-oxo acid dehydrogenase complex"/>
    <property type="match status" value="1"/>
</dbReference>
<evidence type="ECO:0000256" key="1">
    <source>
        <dbReference type="ARBA" id="ARBA00007317"/>
    </source>
</evidence>
<dbReference type="PANTHER" id="PTHR23151">
    <property type="entry name" value="DIHYDROLIPOAMIDE ACETYL/SUCCINYL-TRANSFERASE-RELATED"/>
    <property type="match status" value="1"/>
</dbReference>
<gene>
    <name evidence="7" type="ORF">MICPUN_96637</name>
</gene>
<dbReference type="InterPro" id="IPR023213">
    <property type="entry name" value="CAT-like_dom_sf"/>
</dbReference>
<dbReference type="InterPro" id="IPR000089">
    <property type="entry name" value="Biotin_lipoyl"/>
</dbReference>
<dbReference type="InterPro" id="IPR001078">
    <property type="entry name" value="2-oxoacid_DH_actylTfrase"/>
</dbReference>
<dbReference type="InterPro" id="IPR045257">
    <property type="entry name" value="E2/Pdx1"/>
</dbReference>
<keyword evidence="4 7" id="KW-0808">Transferase</keyword>
<dbReference type="SUPFAM" id="SSF52777">
    <property type="entry name" value="CoA-dependent acyltransferases"/>
    <property type="match status" value="1"/>
</dbReference>
<dbReference type="FunCoup" id="C1FH79">
    <property type="interactions" value="1625"/>
</dbReference>
<dbReference type="OrthoDB" id="537444at2759"/>
<keyword evidence="4" id="KW-0012">Acyltransferase</keyword>
<dbReference type="FunFam" id="3.30.559.10:FF:000003">
    <property type="entry name" value="Acetyltransferase component of pyruvate dehydrogenase complex"/>
    <property type="match status" value="1"/>
</dbReference>
<keyword evidence="8" id="KW-1185">Reference proteome</keyword>
<evidence type="ECO:0000256" key="2">
    <source>
        <dbReference type="ARBA" id="ARBA00022823"/>
    </source>
</evidence>
<dbReference type="Gene3D" id="3.30.559.10">
    <property type="entry name" value="Chloramphenicol acetyltransferase-like domain"/>
    <property type="match status" value="1"/>
</dbReference>
<dbReference type="InterPro" id="IPR036625">
    <property type="entry name" value="E3-bd_dom_sf"/>
</dbReference>
<dbReference type="InParanoid" id="C1FH79"/>
<comment type="similarity">
    <text evidence="1 4">Belongs to the 2-oxoacid dehydrogenase family.</text>
</comment>
<organism evidence="7 8">
    <name type="scientific">Micromonas commoda (strain RCC299 / NOUM17 / CCMP2709)</name>
    <name type="common">Picoplanktonic green alga</name>
    <dbReference type="NCBI Taxonomy" id="296587"/>
    <lineage>
        <taxon>Eukaryota</taxon>
        <taxon>Viridiplantae</taxon>
        <taxon>Chlorophyta</taxon>
        <taxon>Mamiellophyceae</taxon>
        <taxon>Mamiellales</taxon>
        <taxon>Mamiellaceae</taxon>
        <taxon>Micromonas</taxon>
    </lineage>
</organism>
<dbReference type="FunFam" id="2.40.50.100:FF:000010">
    <property type="entry name" value="Acetyltransferase component of pyruvate dehydrogenase complex"/>
    <property type="match status" value="1"/>
</dbReference>
<dbReference type="GeneID" id="8247069"/>
<dbReference type="InterPro" id="IPR011053">
    <property type="entry name" value="Single_hybrid_motif"/>
</dbReference>
<dbReference type="Pfam" id="PF02817">
    <property type="entry name" value="E3_binding"/>
    <property type="match status" value="1"/>
</dbReference>
<dbReference type="Gene3D" id="4.10.320.10">
    <property type="entry name" value="E3-binding domain"/>
    <property type="match status" value="1"/>
</dbReference>
<evidence type="ECO:0000313" key="8">
    <source>
        <dbReference type="Proteomes" id="UP000002009"/>
    </source>
</evidence>
<dbReference type="EC" id="2.3.1.-" evidence="4"/>
<dbReference type="OMA" id="ATIEWEA"/>
<keyword evidence="2 4" id="KW-0450">Lipoyl</keyword>
<dbReference type="Pfam" id="PF00364">
    <property type="entry name" value="Biotin_lipoyl"/>
    <property type="match status" value="1"/>
</dbReference>
<dbReference type="Gene3D" id="2.40.50.100">
    <property type="match status" value="1"/>
</dbReference>
<keyword evidence="3" id="KW-0809">Transit peptide</keyword>
<evidence type="ECO:0000259" key="6">
    <source>
        <dbReference type="PROSITE" id="PS51826"/>
    </source>
</evidence>
<dbReference type="InterPro" id="IPR003016">
    <property type="entry name" value="2-oxoA_DH_lipoyl-BS"/>
</dbReference>
<dbReference type="GO" id="GO:0004742">
    <property type="term" value="F:dihydrolipoyllysine-residue acetyltransferase activity"/>
    <property type="evidence" value="ECO:0007669"/>
    <property type="project" value="TreeGrafter"/>
</dbReference>
<feature type="domain" description="Peripheral subunit-binding (PSBD)" evidence="6">
    <location>
        <begin position="107"/>
        <end position="144"/>
    </location>
</feature>
<dbReference type="Proteomes" id="UP000002009">
    <property type="component" value="Chromosome 10"/>
</dbReference>
<evidence type="ECO:0000256" key="4">
    <source>
        <dbReference type="RuleBase" id="RU003423"/>
    </source>
</evidence>
<dbReference type="KEGG" id="mis:MICPUN_96637"/>
<sequence>MPALSPTMTQGNIAEWKIAAGDKVNAGDVIADIETDKATMALESMEDGYVAKILVPAGATDVKVGELVAIMVDEENDCAKFADFTPGAAAPAAAAAPRAAPSGSRVFASPKARAMAEAAGVAIERIAGTGPNGRVVMADVQTAIRDGVPSATVASATSGDTSAGFAKFFPPFEDVSVSTIKKVTAQRLTESKRTVPHFYLSVDVRMDRLMAMRSSLNGALQSDGGSKISVNDFVVKASALSLKKVPDVNASWMGDKIRRYQKADISVAVQTDLGLMVPVVRGACGLGLSGISGEVRLLAGKAKDGKLSATDMIGGTFTISNLGMFGIKQFAAIVNPPQAAILAVGAARKEVVKKADGSGYEEALMMSATLSCDHRVVDGAVGAQWLGAFKSYMEDPVTMLL</sequence>
<dbReference type="EMBL" id="CP001576">
    <property type="protein sequence ID" value="ACO69777.1"/>
    <property type="molecule type" value="Genomic_DNA"/>
</dbReference>
<dbReference type="Pfam" id="PF00198">
    <property type="entry name" value="2-oxoacid_dh"/>
    <property type="match status" value="1"/>
</dbReference>
<dbReference type="PANTHER" id="PTHR23151:SF90">
    <property type="entry name" value="DIHYDROLIPOYLLYSINE-RESIDUE ACETYLTRANSFERASE COMPONENT OF PYRUVATE DEHYDROGENASE COMPLEX, MITOCHONDRIAL-RELATED"/>
    <property type="match status" value="1"/>
</dbReference>
<evidence type="ECO:0000259" key="5">
    <source>
        <dbReference type="PROSITE" id="PS50968"/>
    </source>
</evidence>
<dbReference type="AlphaFoldDB" id="C1FH79"/>
<dbReference type="PROSITE" id="PS50968">
    <property type="entry name" value="BIOTINYL_LIPOYL"/>
    <property type="match status" value="1"/>
</dbReference>
<dbReference type="GO" id="GO:0006086">
    <property type="term" value="P:pyruvate decarboxylation to acetyl-CoA"/>
    <property type="evidence" value="ECO:0007669"/>
    <property type="project" value="InterPro"/>
</dbReference>
<proteinExistence type="inferred from homology"/>
<feature type="domain" description="Lipoyl-binding" evidence="5">
    <location>
        <begin position="1"/>
        <end position="72"/>
    </location>
</feature>
<dbReference type="SUPFAM" id="SSF51230">
    <property type="entry name" value="Single hybrid motif"/>
    <property type="match status" value="1"/>
</dbReference>
<dbReference type="PROSITE" id="PS51826">
    <property type="entry name" value="PSBD"/>
    <property type="match status" value="1"/>
</dbReference>
<comment type="cofactor">
    <cofactor evidence="4">
        <name>(R)-lipoate</name>
        <dbReference type="ChEBI" id="CHEBI:83088"/>
    </cofactor>
</comment>
<dbReference type="eggNOG" id="KOG0557">
    <property type="taxonomic scope" value="Eukaryota"/>
</dbReference>
<dbReference type="RefSeq" id="XP_002508519.1">
    <property type="nucleotide sequence ID" value="XM_002508473.1"/>
</dbReference>
<dbReference type="PROSITE" id="PS00189">
    <property type="entry name" value="LIPOYL"/>
    <property type="match status" value="1"/>
</dbReference>
<accession>C1FH79</accession>
<evidence type="ECO:0000313" key="7">
    <source>
        <dbReference type="EMBL" id="ACO69777.1"/>
    </source>
</evidence>
<dbReference type="InterPro" id="IPR004167">
    <property type="entry name" value="PSBD"/>
</dbReference>
<reference evidence="7 8" key="1">
    <citation type="journal article" date="2009" name="Science">
        <title>Green evolution and dynamic adaptations revealed by genomes of the marine picoeukaryotes Micromonas.</title>
        <authorList>
            <person name="Worden A.Z."/>
            <person name="Lee J.H."/>
            <person name="Mock T."/>
            <person name="Rouze P."/>
            <person name="Simmons M.P."/>
            <person name="Aerts A.L."/>
            <person name="Allen A.E."/>
            <person name="Cuvelier M.L."/>
            <person name="Derelle E."/>
            <person name="Everett M.V."/>
            <person name="Foulon E."/>
            <person name="Grimwood J."/>
            <person name="Gundlach H."/>
            <person name="Henrissat B."/>
            <person name="Napoli C."/>
            <person name="McDonald S.M."/>
            <person name="Parker M.S."/>
            <person name="Rombauts S."/>
            <person name="Salamov A."/>
            <person name="Von Dassow P."/>
            <person name="Badger J.H."/>
            <person name="Coutinho P.M."/>
            <person name="Demir E."/>
            <person name="Dubchak I."/>
            <person name="Gentemann C."/>
            <person name="Eikrem W."/>
            <person name="Gready J.E."/>
            <person name="John U."/>
            <person name="Lanier W."/>
            <person name="Lindquist E.A."/>
            <person name="Lucas S."/>
            <person name="Mayer K.F."/>
            <person name="Moreau H."/>
            <person name="Not F."/>
            <person name="Otillar R."/>
            <person name="Panaud O."/>
            <person name="Pangilinan J."/>
            <person name="Paulsen I."/>
            <person name="Piegu B."/>
            <person name="Poliakov A."/>
            <person name="Robbens S."/>
            <person name="Schmutz J."/>
            <person name="Toulza E."/>
            <person name="Wyss T."/>
            <person name="Zelensky A."/>
            <person name="Zhou K."/>
            <person name="Armbrust E.V."/>
            <person name="Bhattacharya D."/>
            <person name="Goodenough U.W."/>
            <person name="Van de Peer Y."/>
            <person name="Grigoriev I.V."/>
        </authorList>
    </citation>
    <scope>NUCLEOTIDE SEQUENCE [LARGE SCALE GENOMIC DNA]</scope>
    <source>
        <strain evidence="8">RCC299 / NOUM17</strain>
    </source>
</reference>
<name>C1FH79_MICCC</name>
<evidence type="ECO:0000256" key="3">
    <source>
        <dbReference type="ARBA" id="ARBA00022946"/>
    </source>
</evidence>
<dbReference type="CDD" id="cd06849">
    <property type="entry name" value="lipoyl_domain"/>
    <property type="match status" value="1"/>
</dbReference>
<dbReference type="GO" id="GO:0045254">
    <property type="term" value="C:pyruvate dehydrogenase complex"/>
    <property type="evidence" value="ECO:0007669"/>
    <property type="project" value="InterPro"/>
</dbReference>